<gene>
    <name evidence="1" type="ORF">GCM10011589_43830</name>
</gene>
<evidence type="ECO:0000313" key="1">
    <source>
        <dbReference type="EMBL" id="GGL82607.1"/>
    </source>
</evidence>
<protein>
    <submittedName>
        <fullName evidence="1">Uncharacterized protein</fullName>
    </submittedName>
</protein>
<keyword evidence="2" id="KW-1185">Reference proteome</keyword>
<organism evidence="1 2">
    <name type="scientific">Modestobacter marinus</name>
    <dbReference type="NCBI Taxonomy" id="477641"/>
    <lineage>
        <taxon>Bacteria</taxon>
        <taxon>Bacillati</taxon>
        <taxon>Actinomycetota</taxon>
        <taxon>Actinomycetes</taxon>
        <taxon>Geodermatophilales</taxon>
        <taxon>Geodermatophilaceae</taxon>
        <taxon>Modestobacter</taxon>
    </lineage>
</organism>
<proteinExistence type="predicted"/>
<accession>A0ABQ2G9T6</accession>
<sequence length="54" mass="5890">MLVPHDAEAVARLVEVAETAYRVAGALWPVEASMAAQAEADELAERRVRERAGR</sequence>
<evidence type="ECO:0000313" key="2">
    <source>
        <dbReference type="Proteomes" id="UP000648663"/>
    </source>
</evidence>
<reference evidence="2" key="1">
    <citation type="journal article" date="2019" name="Int. J. Syst. Evol. Microbiol.">
        <title>The Global Catalogue of Microorganisms (GCM) 10K type strain sequencing project: providing services to taxonomists for standard genome sequencing and annotation.</title>
        <authorList>
            <consortium name="The Broad Institute Genomics Platform"/>
            <consortium name="The Broad Institute Genome Sequencing Center for Infectious Disease"/>
            <person name="Wu L."/>
            <person name="Ma J."/>
        </authorList>
    </citation>
    <scope>NUCLEOTIDE SEQUENCE [LARGE SCALE GENOMIC DNA]</scope>
    <source>
        <strain evidence="2">CGMCC 4.5581</strain>
    </source>
</reference>
<name>A0ABQ2G9T6_9ACTN</name>
<dbReference type="EMBL" id="BMMI01000010">
    <property type="protein sequence ID" value="GGL82607.1"/>
    <property type="molecule type" value="Genomic_DNA"/>
</dbReference>
<dbReference type="Proteomes" id="UP000648663">
    <property type="component" value="Unassembled WGS sequence"/>
</dbReference>
<dbReference type="RefSeq" id="WP_229682310.1">
    <property type="nucleotide sequence ID" value="NZ_BMMI01000010.1"/>
</dbReference>
<comment type="caution">
    <text evidence="1">The sequence shown here is derived from an EMBL/GenBank/DDBJ whole genome shotgun (WGS) entry which is preliminary data.</text>
</comment>